<comment type="subcellular location">
    <subcellularLocation>
        <location evidence="1">Membrane</location>
        <topology evidence="1">Multi-pass membrane protein</topology>
    </subcellularLocation>
</comment>
<evidence type="ECO:0000256" key="2">
    <source>
        <dbReference type="ARBA" id="ARBA00022692"/>
    </source>
</evidence>
<keyword evidence="4 5" id="KW-0472">Membrane</keyword>
<protein>
    <submittedName>
        <fullName evidence="6">Uncharacterized protein</fullName>
    </submittedName>
</protein>
<dbReference type="InterPro" id="IPR002523">
    <property type="entry name" value="MgTranspt_CorA/ZnTranspt_ZntB"/>
</dbReference>
<sequence>MGGLPNSIIDSFQKLCDLLTDAGKILEQIADKISADELSEHQGSMFEVDMKRLEETGARAEEGMQRAQESLHSPQPVEENFKPAIPIGDIGPKSVLSLLMRHSISENRRTIPLLDINGLDLERRTILDPKKKLVKMIAVSPDELKFLWKSCNPLTQTLEKIGIEIRDEDHGKAIFVFTVVTKIFLPLSFVTSYFGMNFVDLRETNWSQNMFWAVAGPTTFAIVTTVLIIAYKTEQLKDILGSIITRKRQRRQLKAVDEYRLWVETSG</sequence>
<dbReference type="InterPro" id="IPR045863">
    <property type="entry name" value="CorA_TM1_TM2"/>
</dbReference>
<dbReference type="Gene3D" id="1.20.58.340">
    <property type="entry name" value="Magnesium transport protein CorA, transmembrane region"/>
    <property type="match status" value="1"/>
</dbReference>
<reference evidence="6 7" key="1">
    <citation type="journal article" date="2022" name="G3 (Bethesda)">
        <title>Enemy or ally: a genomic approach to elucidate the lifestyle of Phyllosticta citrichinaensis.</title>
        <authorList>
            <person name="Buijs V.A."/>
            <person name="Groenewald J.Z."/>
            <person name="Haridas S."/>
            <person name="LaButti K.M."/>
            <person name="Lipzen A."/>
            <person name="Martin F.M."/>
            <person name="Barry K."/>
            <person name="Grigoriev I.V."/>
            <person name="Crous P.W."/>
            <person name="Seidl M.F."/>
        </authorList>
    </citation>
    <scope>NUCLEOTIDE SEQUENCE [LARGE SCALE GENOMIC DNA]</scope>
    <source>
        <strain evidence="6 7">CBS 129764</strain>
    </source>
</reference>
<dbReference type="PANTHER" id="PTHR47685">
    <property type="entry name" value="MAGNESIUM TRANSPORT PROTEIN CORA"/>
    <property type="match status" value="1"/>
</dbReference>
<comment type="caution">
    <text evidence="6">The sequence shown here is derived from an EMBL/GenBank/DDBJ whole genome shotgun (WGS) entry which is preliminary data.</text>
</comment>
<evidence type="ECO:0000313" key="6">
    <source>
        <dbReference type="EMBL" id="KAK8161660.1"/>
    </source>
</evidence>
<dbReference type="Proteomes" id="UP001456524">
    <property type="component" value="Unassembled WGS sequence"/>
</dbReference>
<evidence type="ECO:0000256" key="4">
    <source>
        <dbReference type="ARBA" id="ARBA00023136"/>
    </source>
</evidence>
<name>A0ABR1XNC1_9PEZI</name>
<organism evidence="6 7">
    <name type="scientific">Phyllosticta citrichinensis</name>
    <dbReference type="NCBI Taxonomy" id="1130410"/>
    <lineage>
        <taxon>Eukaryota</taxon>
        <taxon>Fungi</taxon>
        <taxon>Dikarya</taxon>
        <taxon>Ascomycota</taxon>
        <taxon>Pezizomycotina</taxon>
        <taxon>Dothideomycetes</taxon>
        <taxon>Dothideomycetes incertae sedis</taxon>
        <taxon>Botryosphaeriales</taxon>
        <taxon>Phyllostictaceae</taxon>
        <taxon>Phyllosticta</taxon>
    </lineage>
</organism>
<dbReference type="Pfam" id="PF01544">
    <property type="entry name" value="CorA"/>
    <property type="match status" value="1"/>
</dbReference>
<proteinExistence type="predicted"/>
<keyword evidence="2 5" id="KW-0812">Transmembrane</keyword>
<evidence type="ECO:0000256" key="1">
    <source>
        <dbReference type="ARBA" id="ARBA00004141"/>
    </source>
</evidence>
<evidence type="ECO:0000313" key="7">
    <source>
        <dbReference type="Proteomes" id="UP001456524"/>
    </source>
</evidence>
<accession>A0ABR1XNC1</accession>
<evidence type="ECO:0000256" key="3">
    <source>
        <dbReference type="ARBA" id="ARBA00022989"/>
    </source>
</evidence>
<dbReference type="PANTHER" id="PTHR47685:SF1">
    <property type="entry name" value="MAGNESIUM TRANSPORT PROTEIN CORA"/>
    <property type="match status" value="1"/>
</dbReference>
<dbReference type="EMBL" id="JBBWUH010000007">
    <property type="protein sequence ID" value="KAK8161660.1"/>
    <property type="molecule type" value="Genomic_DNA"/>
</dbReference>
<feature type="transmembrane region" description="Helical" evidence="5">
    <location>
        <begin position="210"/>
        <end position="231"/>
    </location>
</feature>
<gene>
    <name evidence="6" type="ORF">IWX90DRAFT_488186</name>
</gene>
<keyword evidence="7" id="KW-1185">Reference proteome</keyword>
<dbReference type="InterPro" id="IPR050829">
    <property type="entry name" value="CorA_MIT"/>
</dbReference>
<feature type="transmembrane region" description="Helical" evidence="5">
    <location>
        <begin position="173"/>
        <end position="195"/>
    </location>
</feature>
<keyword evidence="3 5" id="KW-1133">Transmembrane helix</keyword>
<evidence type="ECO:0000256" key="5">
    <source>
        <dbReference type="SAM" id="Phobius"/>
    </source>
</evidence>
<dbReference type="SUPFAM" id="SSF144083">
    <property type="entry name" value="Magnesium transport protein CorA, transmembrane region"/>
    <property type="match status" value="1"/>
</dbReference>